<name>A0A1M6S4Z7_9FLAO</name>
<dbReference type="Proteomes" id="UP000184314">
    <property type="component" value="Unassembled WGS sequence"/>
</dbReference>
<proteinExistence type="predicted"/>
<dbReference type="OrthoDB" id="238413at2"/>
<evidence type="ECO:0000313" key="2">
    <source>
        <dbReference type="Proteomes" id="UP000184314"/>
    </source>
</evidence>
<dbReference type="RefSeq" id="WP_073245443.1">
    <property type="nucleotide sequence ID" value="NZ_FQZX01000002.1"/>
</dbReference>
<dbReference type="AlphaFoldDB" id="A0A1M6S4Z7"/>
<keyword evidence="2" id="KW-1185">Reference proteome</keyword>
<gene>
    <name evidence="1" type="ORF">SAMN04488007_2953</name>
</gene>
<sequence length="446" mass="51258">MSGPKVVRIVTPQERQIIKDRWLSQLAYALKRTEDYARNNNLLDIDLEKGLAETYGHFAKLTIDDYLQIEQEVPQQIEYLNAELQKLQKKVASERTTDWDSYKHLKSTHNELKALSIENNIAIEPFNAPSIITKSHLATYKSQIDNLYELLQKSISKVDELSEEQLDMQQRFSQGDSMLSVTAWKAKLPETKSRLKKLEDTLKEMYVHEMSQDKIKALIDRCGLLDSSEAKYEVQLDSLIIDAADFTKNELALREAREDLSNSLLLIETLGEDFKFMAQWREKLENSSLKDLLETAAKAREFYKNTSENRIAEARRKAIKSALEKAGYTINETMQTAWVEDGRLVVKKESNSLYGVEIMSPTNLSRIQARVVADENRSNERSPSLDKNEEETWCDNIDHIRTLLADEDFEIIIDKMEEPGAIPLKEVPLNSGYAARSQNVEKKSRS</sequence>
<reference evidence="2" key="1">
    <citation type="submission" date="2016-11" db="EMBL/GenBank/DDBJ databases">
        <authorList>
            <person name="Varghese N."/>
            <person name="Submissions S."/>
        </authorList>
    </citation>
    <scope>NUCLEOTIDE SEQUENCE [LARGE SCALE GENOMIC DNA]</scope>
    <source>
        <strain evidence="2">DSM 16478</strain>
    </source>
</reference>
<organism evidence="1 2">
    <name type="scientific">Maribacter aquivivus</name>
    <dbReference type="NCBI Taxonomy" id="228958"/>
    <lineage>
        <taxon>Bacteria</taxon>
        <taxon>Pseudomonadati</taxon>
        <taxon>Bacteroidota</taxon>
        <taxon>Flavobacteriia</taxon>
        <taxon>Flavobacteriales</taxon>
        <taxon>Flavobacteriaceae</taxon>
        <taxon>Maribacter</taxon>
    </lineage>
</organism>
<protein>
    <submittedName>
        <fullName evidence="1">Uncharacterized protein</fullName>
    </submittedName>
</protein>
<evidence type="ECO:0000313" key="1">
    <source>
        <dbReference type="EMBL" id="SHK39750.1"/>
    </source>
</evidence>
<dbReference type="STRING" id="228958.SAMN04488007_2953"/>
<accession>A0A1M6S4Z7</accession>
<dbReference type="EMBL" id="FQZX01000002">
    <property type="protein sequence ID" value="SHK39750.1"/>
    <property type="molecule type" value="Genomic_DNA"/>
</dbReference>